<keyword evidence="3" id="KW-1185">Reference proteome</keyword>
<name>A0A5C3KC06_COPMA</name>
<accession>A0A5C3KC06</accession>
<evidence type="ECO:0000313" key="3">
    <source>
        <dbReference type="Proteomes" id="UP000307440"/>
    </source>
</evidence>
<organism evidence="2 3">
    <name type="scientific">Coprinopsis marcescibilis</name>
    <name type="common">Agaric fungus</name>
    <name type="synonym">Psathyrella marcescibilis</name>
    <dbReference type="NCBI Taxonomy" id="230819"/>
    <lineage>
        <taxon>Eukaryota</taxon>
        <taxon>Fungi</taxon>
        <taxon>Dikarya</taxon>
        <taxon>Basidiomycota</taxon>
        <taxon>Agaricomycotina</taxon>
        <taxon>Agaricomycetes</taxon>
        <taxon>Agaricomycetidae</taxon>
        <taxon>Agaricales</taxon>
        <taxon>Agaricineae</taxon>
        <taxon>Psathyrellaceae</taxon>
        <taxon>Coprinopsis</taxon>
    </lineage>
</organism>
<sequence length="187" mass="20056">MSRLLSAWLVSPHSGSRKGLSVVQVYRCFKIWSDTWWAAVPPLLTFLASIVLAACVTARKLEYIIAILTESALLPVSGTSAGIATVAISPQFIIFRVTTGRSWMKGPLTEASVVSQAIVFAARSQVRGQLVGEDQEGQIELHSRGDGLDDVEAGIPLLPALDVLTTVSFGNPLKEGGIGSTDRRHSR</sequence>
<reference evidence="2 3" key="1">
    <citation type="journal article" date="2019" name="Nat. Ecol. Evol.">
        <title>Megaphylogeny resolves global patterns of mushroom evolution.</title>
        <authorList>
            <person name="Varga T."/>
            <person name="Krizsan K."/>
            <person name="Foldi C."/>
            <person name="Dima B."/>
            <person name="Sanchez-Garcia M."/>
            <person name="Sanchez-Ramirez S."/>
            <person name="Szollosi G.J."/>
            <person name="Szarkandi J.G."/>
            <person name="Papp V."/>
            <person name="Albert L."/>
            <person name="Andreopoulos W."/>
            <person name="Angelini C."/>
            <person name="Antonin V."/>
            <person name="Barry K.W."/>
            <person name="Bougher N.L."/>
            <person name="Buchanan P."/>
            <person name="Buyck B."/>
            <person name="Bense V."/>
            <person name="Catcheside P."/>
            <person name="Chovatia M."/>
            <person name="Cooper J."/>
            <person name="Damon W."/>
            <person name="Desjardin D."/>
            <person name="Finy P."/>
            <person name="Geml J."/>
            <person name="Haridas S."/>
            <person name="Hughes K."/>
            <person name="Justo A."/>
            <person name="Karasinski D."/>
            <person name="Kautmanova I."/>
            <person name="Kiss B."/>
            <person name="Kocsube S."/>
            <person name="Kotiranta H."/>
            <person name="LaButti K.M."/>
            <person name="Lechner B.E."/>
            <person name="Liimatainen K."/>
            <person name="Lipzen A."/>
            <person name="Lukacs Z."/>
            <person name="Mihaltcheva S."/>
            <person name="Morgado L.N."/>
            <person name="Niskanen T."/>
            <person name="Noordeloos M.E."/>
            <person name="Ohm R.A."/>
            <person name="Ortiz-Santana B."/>
            <person name="Ovrebo C."/>
            <person name="Racz N."/>
            <person name="Riley R."/>
            <person name="Savchenko A."/>
            <person name="Shiryaev A."/>
            <person name="Soop K."/>
            <person name="Spirin V."/>
            <person name="Szebenyi C."/>
            <person name="Tomsovsky M."/>
            <person name="Tulloss R.E."/>
            <person name="Uehling J."/>
            <person name="Grigoriev I.V."/>
            <person name="Vagvolgyi C."/>
            <person name="Papp T."/>
            <person name="Martin F.M."/>
            <person name="Miettinen O."/>
            <person name="Hibbett D.S."/>
            <person name="Nagy L.G."/>
        </authorList>
    </citation>
    <scope>NUCLEOTIDE SEQUENCE [LARGE SCALE GENOMIC DNA]</scope>
    <source>
        <strain evidence="2 3">CBS 121175</strain>
    </source>
</reference>
<protein>
    <submittedName>
        <fullName evidence="2">Uncharacterized protein</fullName>
    </submittedName>
</protein>
<keyword evidence="1" id="KW-0472">Membrane</keyword>
<gene>
    <name evidence="2" type="ORF">FA15DRAFT_661306</name>
</gene>
<proteinExistence type="predicted"/>
<feature type="transmembrane region" description="Helical" evidence="1">
    <location>
        <begin position="63"/>
        <end position="88"/>
    </location>
</feature>
<dbReference type="Proteomes" id="UP000307440">
    <property type="component" value="Unassembled WGS sequence"/>
</dbReference>
<keyword evidence="1" id="KW-1133">Transmembrane helix</keyword>
<keyword evidence="1" id="KW-0812">Transmembrane</keyword>
<feature type="transmembrane region" description="Helical" evidence="1">
    <location>
        <begin position="35"/>
        <end position="56"/>
    </location>
</feature>
<evidence type="ECO:0000256" key="1">
    <source>
        <dbReference type="SAM" id="Phobius"/>
    </source>
</evidence>
<evidence type="ECO:0000313" key="2">
    <source>
        <dbReference type="EMBL" id="TFK17616.1"/>
    </source>
</evidence>
<dbReference type="AlphaFoldDB" id="A0A5C3KC06"/>
<dbReference type="EMBL" id="ML210484">
    <property type="protein sequence ID" value="TFK17616.1"/>
    <property type="molecule type" value="Genomic_DNA"/>
</dbReference>